<dbReference type="PRINTS" id="PR01849">
    <property type="entry name" value="UBIQUITINACT"/>
</dbReference>
<proteinExistence type="inferred from homology"/>
<dbReference type="GO" id="GO:0005737">
    <property type="term" value="C:cytoplasm"/>
    <property type="evidence" value="ECO:0007669"/>
    <property type="project" value="TreeGrafter"/>
</dbReference>
<dbReference type="Pfam" id="PF00899">
    <property type="entry name" value="ThiF"/>
    <property type="match status" value="1"/>
</dbReference>
<evidence type="ECO:0000256" key="6">
    <source>
        <dbReference type="ARBA" id="ARBA00044354"/>
    </source>
</evidence>
<dbReference type="GO" id="GO:0016925">
    <property type="term" value="P:protein sumoylation"/>
    <property type="evidence" value="ECO:0007669"/>
    <property type="project" value="TreeGrafter"/>
</dbReference>
<evidence type="ECO:0000256" key="3">
    <source>
        <dbReference type="ARBA" id="ARBA00005673"/>
    </source>
</evidence>
<accession>A0AA38VIT8</accession>
<evidence type="ECO:0000256" key="5">
    <source>
        <dbReference type="ARBA" id="ARBA00023242"/>
    </source>
</evidence>
<dbReference type="GO" id="GO:0019948">
    <property type="term" value="F:SUMO activating enzyme activity"/>
    <property type="evidence" value="ECO:0007669"/>
    <property type="project" value="TreeGrafter"/>
</dbReference>
<evidence type="ECO:0000256" key="2">
    <source>
        <dbReference type="ARBA" id="ARBA00004718"/>
    </source>
</evidence>
<organism evidence="8 9">
    <name type="scientific">Pleurostoma richardsiae</name>
    <dbReference type="NCBI Taxonomy" id="41990"/>
    <lineage>
        <taxon>Eukaryota</taxon>
        <taxon>Fungi</taxon>
        <taxon>Dikarya</taxon>
        <taxon>Ascomycota</taxon>
        <taxon>Pezizomycotina</taxon>
        <taxon>Sordariomycetes</taxon>
        <taxon>Sordariomycetidae</taxon>
        <taxon>Calosphaeriales</taxon>
        <taxon>Pleurostomataceae</taxon>
        <taxon>Pleurostoma</taxon>
    </lineage>
</organism>
<reference evidence="8" key="1">
    <citation type="submission" date="2022-07" db="EMBL/GenBank/DDBJ databases">
        <title>Fungi with potential for degradation of polypropylene.</title>
        <authorList>
            <person name="Gostincar C."/>
        </authorList>
    </citation>
    <scope>NUCLEOTIDE SEQUENCE</scope>
    <source>
        <strain evidence="8">EXF-13308</strain>
    </source>
</reference>
<dbReference type="CDD" id="cd01492">
    <property type="entry name" value="Aos1_SUMO"/>
    <property type="match status" value="1"/>
</dbReference>
<feature type="domain" description="THIF-type NAD/FAD binding fold" evidence="7">
    <location>
        <begin position="84"/>
        <end position="419"/>
    </location>
</feature>
<dbReference type="InterPro" id="IPR000011">
    <property type="entry name" value="UBQ/SUMO-activ_enz_E1-like"/>
</dbReference>
<keyword evidence="4" id="KW-0833">Ubl conjugation pathway</keyword>
<comment type="subcellular location">
    <subcellularLocation>
        <location evidence="1">Nucleus</location>
    </subcellularLocation>
</comment>
<keyword evidence="5" id="KW-0539">Nucleus</keyword>
<dbReference type="GO" id="GO:0003743">
    <property type="term" value="F:translation initiation factor activity"/>
    <property type="evidence" value="ECO:0007669"/>
    <property type="project" value="UniProtKB-KW"/>
</dbReference>
<name>A0AA38VIT8_9PEZI</name>
<evidence type="ECO:0000256" key="1">
    <source>
        <dbReference type="ARBA" id="ARBA00004123"/>
    </source>
</evidence>
<dbReference type="InterPro" id="IPR035985">
    <property type="entry name" value="Ubiquitin-activating_enz"/>
</dbReference>
<dbReference type="InterPro" id="IPR045886">
    <property type="entry name" value="ThiF/MoeB/HesA"/>
</dbReference>
<evidence type="ECO:0000313" key="9">
    <source>
        <dbReference type="Proteomes" id="UP001174694"/>
    </source>
</evidence>
<dbReference type="InterPro" id="IPR000594">
    <property type="entry name" value="ThiF_NAD_FAD-bd"/>
</dbReference>
<comment type="pathway">
    <text evidence="2">Protein modification; protein sumoylation.</text>
</comment>
<keyword evidence="8" id="KW-0396">Initiation factor</keyword>
<evidence type="ECO:0000259" key="7">
    <source>
        <dbReference type="Pfam" id="PF00899"/>
    </source>
</evidence>
<sequence length="471" mass="50571">MDHPNQGGLPLEDYVPAENDLSSIGQVPTQADLAFHNAMMSAAGAPLMDMSAMMPIQQPLNTSSNGTNPGPAPESMSADEIALYDRQIRLWGMQAQEKIRSANILLITMKALANEIAKNLVLAGIGSLTVIDHETVTEADLGAQFFLSAADGHLGMNRAEAALPQIQKLNPRVRVNADASDIRSKGSSYFSGFDIVIATDLDPNALDVINTATRLNGRPFYAAGSHGLFGFIFADLIEHDYVIQRDKGNVATAVGLESKTRMVVDVRTKKEGGRTIEMVTKRELYSTWLLASDGSYLPEEYRKSKRRLRAVSPALPCLRGLWEFQQARGRLPQKTMEDLKEFTKRAQLKHNALGLPAETLTSAFLRGFSQSIGAEVAPVAAILGGQLAQDVINVLGQTQQPIQNMVIFDGNTMEANMYPLHPEGALGTQLLPLAMAGFGNGALGLDPAAAMMAAGMPPMDPAGLVDLSGST</sequence>
<dbReference type="AlphaFoldDB" id="A0AA38VIT8"/>
<dbReference type="EMBL" id="JANBVO010000004">
    <property type="protein sequence ID" value="KAJ9155081.1"/>
    <property type="molecule type" value="Genomic_DNA"/>
</dbReference>
<evidence type="ECO:0000256" key="4">
    <source>
        <dbReference type="ARBA" id="ARBA00022786"/>
    </source>
</evidence>
<dbReference type="GO" id="GO:0031510">
    <property type="term" value="C:SUMO activating enzyme complex"/>
    <property type="evidence" value="ECO:0007669"/>
    <property type="project" value="TreeGrafter"/>
</dbReference>
<keyword evidence="9" id="KW-1185">Reference proteome</keyword>
<gene>
    <name evidence="8" type="ORF">NKR23_g2423</name>
</gene>
<dbReference type="Gene3D" id="3.40.50.720">
    <property type="entry name" value="NAD(P)-binding Rossmann-like Domain"/>
    <property type="match status" value="1"/>
</dbReference>
<comment type="similarity">
    <text evidence="3">Belongs to the ubiquitin-activating E1 family.</text>
</comment>
<dbReference type="Proteomes" id="UP001174694">
    <property type="component" value="Unassembled WGS sequence"/>
</dbReference>
<protein>
    <recommendedName>
        <fullName evidence="6">Ubiquitin-like 1-activating enzyme E1A</fullName>
    </recommendedName>
</protein>
<comment type="caution">
    <text evidence="8">The sequence shown here is derived from an EMBL/GenBank/DDBJ whole genome shotgun (WGS) entry which is preliminary data.</text>
</comment>
<evidence type="ECO:0000313" key="8">
    <source>
        <dbReference type="EMBL" id="KAJ9155081.1"/>
    </source>
</evidence>
<dbReference type="PANTHER" id="PTHR10953">
    <property type="entry name" value="UBIQUITIN-ACTIVATING ENZYME E1"/>
    <property type="match status" value="1"/>
</dbReference>
<keyword evidence="8" id="KW-0648">Protein biosynthesis</keyword>
<dbReference type="SUPFAM" id="SSF69572">
    <property type="entry name" value="Activating enzymes of the ubiquitin-like proteins"/>
    <property type="match status" value="1"/>
</dbReference>
<dbReference type="PANTHER" id="PTHR10953:SF162">
    <property type="entry name" value="SUMO-ACTIVATING ENZYME SUBUNIT 1"/>
    <property type="match status" value="1"/>
</dbReference>